<keyword evidence="1" id="KW-0732">Signal</keyword>
<gene>
    <name evidence="6" type="primary">bamE</name>
    <name evidence="6" type="ORF">SMD31_14205</name>
</gene>
<dbReference type="PANTHER" id="PTHR37482">
    <property type="entry name" value="OUTER MEMBRANE PROTEIN ASSEMBLY FACTOR BAME"/>
    <property type="match status" value="1"/>
</dbReference>
<proteinExistence type="predicted"/>
<keyword evidence="3" id="KW-0998">Cell outer membrane</keyword>
<evidence type="ECO:0000259" key="5">
    <source>
        <dbReference type="Pfam" id="PF04355"/>
    </source>
</evidence>
<dbReference type="Gene3D" id="3.30.1450.10">
    <property type="match status" value="1"/>
</dbReference>
<organism evidence="6 7">
    <name type="scientific">Dongia rigui</name>
    <dbReference type="NCBI Taxonomy" id="940149"/>
    <lineage>
        <taxon>Bacteria</taxon>
        <taxon>Pseudomonadati</taxon>
        <taxon>Pseudomonadota</taxon>
        <taxon>Alphaproteobacteria</taxon>
        <taxon>Rhodospirillales</taxon>
        <taxon>Dongiaceae</taxon>
        <taxon>Dongia</taxon>
    </lineage>
</organism>
<dbReference type="InterPro" id="IPR007450">
    <property type="entry name" value="BamE_dom"/>
</dbReference>
<evidence type="ECO:0000256" key="3">
    <source>
        <dbReference type="ARBA" id="ARBA00023237"/>
    </source>
</evidence>
<dbReference type="InterPro" id="IPR037873">
    <property type="entry name" value="BamE-like"/>
</dbReference>
<accession>A0ABU5E2Q2</accession>
<sequence>MAQHQPLFSTWRPARRLVLAGALGVGILLGGCQQKILQHGNVPDEDQVVQILPGQDDKNRVEQLLGSPSTTGTFGDDTWYYISKRTAQTAFFDPDTIDQGVLAISFDAQGIVEDMKIYDQTDGRLVAMVDRTTPTHGNELTIIQQLLGNFGRFSPDKSGPNTGPTGTTGAPGGV</sequence>
<dbReference type="EMBL" id="JAXCLX010000002">
    <property type="protein sequence ID" value="MDY0873091.1"/>
    <property type="molecule type" value="Genomic_DNA"/>
</dbReference>
<reference evidence="6 7" key="1">
    <citation type="journal article" date="2013" name="Antonie Van Leeuwenhoek">
        <title>Dongia rigui sp. nov., isolated from freshwater of a large wetland in Korea.</title>
        <authorList>
            <person name="Baik K.S."/>
            <person name="Hwang Y.M."/>
            <person name="Choi J.S."/>
            <person name="Kwon J."/>
            <person name="Seong C.N."/>
        </authorList>
    </citation>
    <scope>NUCLEOTIDE SEQUENCE [LARGE SCALE GENOMIC DNA]</scope>
    <source>
        <strain evidence="6 7">04SU4-P</strain>
    </source>
</reference>
<dbReference type="InterPro" id="IPR026592">
    <property type="entry name" value="BamE"/>
</dbReference>
<dbReference type="RefSeq" id="WP_320501556.1">
    <property type="nucleotide sequence ID" value="NZ_JAXCLX010000002.1"/>
</dbReference>
<dbReference type="Pfam" id="PF04355">
    <property type="entry name" value="BamE"/>
    <property type="match status" value="1"/>
</dbReference>
<feature type="region of interest" description="Disordered" evidence="4">
    <location>
        <begin position="153"/>
        <end position="174"/>
    </location>
</feature>
<feature type="domain" description="Outer membrane protein assembly factor BamE" evidence="5">
    <location>
        <begin position="40"/>
        <end position="114"/>
    </location>
</feature>
<dbReference type="Proteomes" id="UP001271769">
    <property type="component" value="Unassembled WGS sequence"/>
</dbReference>
<comment type="caution">
    <text evidence="6">The sequence shown here is derived from an EMBL/GenBank/DDBJ whole genome shotgun (WGS) entry which is preliminary data.</text>
</comment>
<evidence type="ECO:0000256" key="2">
    <source>
        <dbReference type="ARBA" id="ARBA00023136"/>
    </source>
</evidence>
<name>A0ABU5E2Q2_9PROT</name>
<evidence type="ECO:0000256" key="4">
    <source>
        <dbReference type="SAM" id="MobiDB-lite"/>
    </source>
</evidence>
<evidence type="ECO:0000256" key="1">
    <source>
        <dbReference type="ARBA" id="ARBA00022729"/>
    </source>
</evidence>
<feature type="compositionally biased region" description="Low complexity" evidence="4">
    <location>
        <begin position="159"/>
        <end position="168"/>
    </location>
</feature>
<keyword evidence="7" id="KW-1185">Reference proteome</keyword>
<evidence type="ECO:0000313" key="7">
    <source>
        <dbReference type="Proteomes" id="UP001271769"/>
    </source>
</evidence>
<dbReference type="PANTHER" id="PTHR37482:SF1">
    <property type="entry name" value="OUTER MEMBRANE PROTEIN ASSEMBLY FACTOR BAME"/>
    <property type="match status" value="1"/>
</dbReference>
<evidence type="ECO:0000313" key="6">
    <source>
        <dbReference type="EMBL" id="MDY0873091.1"/>
    </source>
</evidence>
<keyword evidence="2" id="KW-0472">Membrane</keyword>
<protein>
    <submittedName>
        <fullName evidence="6">Outer membrane protein assembly factor BamE</fullName>
    </submittedName>
</protein>